<dbReference type="Gene3D" id="1.25.40.10">
    <property type="entry name" value="Tetratricopeptide repeat domain"/>
    <property type="match status" value="1"/>
</dbReference>
<feature type="region of interest" description="Disordered" evidence="2">
    <location>
        <begin position="123"/>
        <end position="143"/>
    </location>
</feature>
<keyword evidence="5" id="KW-1185">Reference proteome</keyword>
<sequence>MTTTEDWNVGAFARRHNAVRSTLSNAGPPRTTATLAGTLLPPDCKVRAVAETFGQMLRRFRVARQFTQAELAERTGVTEQAIQLLETGARRFPRKSTTDRLTIALGLSSADAAELVAAVPRRGPATATASEQRPPGASGGPWRVAREVPEVDPHFTGRAPELELLCRALLTPAGPGSARVVTIQGMAGVGKSALAAAAAAQVATEFPDGLLAVDLNGFGSGRPLTPWEALQQLLRGTGLADPEIPADQAEAASLLRTRLAGRRTLMVLENATGPDQVADLLPATADSAAIVISRVWLTRLVAASHVQVDVLTDEVALDVLRSVAGPSRVAAEPDASARLIRSCAGLPLALRIAAGRLAAQPHRLVQHVADRLEDEQRRLGELSTDDLSVRSSLEVSFGESDASTPSQKMLAVLGLLDSTEVGTAAAARLAGSSESIASQELESLVDAHVLGSVAPDRYQAHDLVHLYARELAARLVAPDEQQQALARLLDLYEAAAWTAGKLIEPLSPRLAWAPTDLPEGPRLTTSGQAIEWIQEEHNILLRLATKVGDGPLADRLARLTVALTTYFIACGRFLDHAALATLALEHSTDRTLAAAVRGDLGIAQAQLGQPGPALASFEHAAAEFHAVGHRTGEAVALNNAARMLADQRHFDDAINRAERALRLTRAISDPLGTNLSLTVLGVSHCLRGELERGREYFVEGLAGCVESGNETGRALALHNIGSADLELNRIEDAIDYLEQAVALTRTGGMQSSLGNLLIDIAEAYLRQGDHDRARAAAREALDIATAAEDQLRQDRAHARLRQIDEHHTAT</sequence>
<dbReference type="InterPro" id="IPR010982">
    <property type="entry name" value="Lambda_DNA-bd_dom_sf"/>
</dbReference>
<dbReference type="PROSITE" id="PS50943">
    <property type="entry name" value="HTH_CROC1"/>
    <property type="match status" value="1"/>
</dbReference>
<organism evidence="4 5">
    <name type="scientific">Kribbella italica</name>
    <dbReference type="NCBI Taxonomy" id="1540520"/>
    <lineage>
        <taxon>Bacteria</taxon>
        <taxon>Bacillati</taxon>
        <taxon>Actinomycetota</taxon>
        <taxon>Actinomycetes</taxon>
        <taxon>Propionibacteriales</taxon>
        <taxon>Kribbellaceae</taxon>
        <taxon>Kribbella</taxon>
    </lineage>
</organism>
<evidence type="ECO:0000259" key="3">
    <source>
        <dbReference type="PROSITE" id="PS50943"/>
    </source>
</evidence>
<dbReference type="EMBL" id="JACHMY010000001">
    <property type="protein sequence ID" value="MBB5834967.1"/>
    <property type="molecule type" value="Genomic_DNA"/>
</dbReference>
<comment type="caution">
    <text evidence="4">The sequence shown here is derived from an EMBL/GenBank/DDBJ whole genome shotgun (WGS) entry which is preliminary data.</text>
</comment>
<reference evidence="4 5" key="1">
    <citation type="submission" date="2020-08" db="EMBL/GenBank/DDBJ databases">
        <title>Sequencing the genomes of 1000 actinobacteria strains.</title>
        <authorList>
            <person name="Klenk H.-P."/>
        </authorList>
    </citation>
    <scope>NUCLEOTIDE SEQUENCE [LARGE SCALE GENOMIC DNA]</scope>
    <source>
        <strain evidence="4 5">DSM 28967</strain>
    </source>
</reference>
<dbReference type="Gene3D" id="1.10.260.40">
    <property type="entry name" value="lambda repressor-like DNA-binding domains"/>
    <property type="match status" value="1"/>
</dbReference>
<dbReference type="Pfam" id="PF13181">
    <property type="entry name" value="TPR_8"/>
    <property type="match status" value="1"/>
</dbReference>
<dbReference type="RefSeq" id="WP_184794670.1">
    <property type="nucleotide sequence ID" value="NZ_JACHMY010000001.1"/>
</dbReference>
<evidence type="ECO:0000313" key="4">
    <source>
        <dbReference type="EMBL" id="MBB5834967.1"/>
    </source>
</evidence>
<dbReference type="InterPro" id="IPR019734">
    <property type="entry name" value="TPR_rpt"/>
</dbReference>
<dbReference type="PANTHER" id="PTHR47691:SF3">
    <property type="entry name" value="HTH-TYPE TRANSCRIPTIONAL REGULATOR RV0890C-RELATED"/>
    <property type="match status" value="1"/>
</dbReference>
<name>A0A7W9J3H5_9ACTN</name>
<dbReference type="PRINTS" id="PR00364">
    <property type="entry name" value="DISEASERSIST"/>
</dbReference>
<dbReference type="Pfam" id="PF13374">
    <property type="entry name" value="TPR_10"/>
    <property type="match status" value="1"/>
</dbReference>
<dbReference type="Gene3D" id="3.40.50.300">
    <property type="entry name" value="P-loop containing nucleotide triphosphate hydrolases"/>
    <property type="match status" value="1"/>
</dbReference>
<dbReference type="SUPFAM" id="SSF47413">
    <property type="entry name" value="lambda repressor-like DNA-binding domains"/>
    <property type="match status" value="1"/>
</dbReference>
<dbReference type="Pfam" id="PF13560">
    <property type="entry name" value="HTH_31"/>
    <property type="match status" value="1"/>
</dbReference>
<feature type="repeat" description="TPR" evidence="1">
    <location>
        <begin position="714"/>
        <end position="747"/>
    </location>
</feature>
<evidence type="ECO:0000256" key="2">
    <source>
        <dbReference type="SAM" id="MobiDB-lite"/>
    </source>
</evidence>
<proteinExistence type="predicted"/>
<gene>
    <name evidence="4" type="ORF">HDA39_001701</name>
</gene>
<dbReference type="Proteomes" id="UP000549971">
    <property type="component" value="Unassembled WGS sequence"/>
</dbReference>
<accession>A0A7W9J3H5</accession>
<dbReference type="GO" id="GO:0003677">
    <property type="term" value="F:DNA binding"/>
    <property type="evidence" value="ECO:0007669"/>
    <property type="project" value="InterPro"/>
</dbReference>
<dbReference type="GO" id="GO:0043531">
    <property type="term" value="F:ADP binding"/>
    <property type="evidence" value="ECO:0007669"/>
    <property type="project" value="InterPro"/>
</dbReference>
<evidence type="ECO:0000256" key="1">
    <source>
        <dbReference type="PROSITE-ProRule" id="PRU00339"/>
    </source>
</evidence>
<dbReference type="InterPro" id="IPR027417">
    <property type="entry name" value="P-loop_NTPase"/>
</dbReference>
<dbReference type="SMART" id="SM00530">
    <property type="entry name" value="HTH_XRE"/>
    <property type="match status" value="1"/>
</dbReference>
<dbReference type="SUPFAM" id="SSF48452">
    <property type="entry name" value="TPR-like"/>
    <property type="match status" value="2"/>
</dbReference>
<protein>
    <submittedName>
        <fullName evidence="4">Tetratricopeptide (TPR) repeat protein/transcriptional regulator with XRE-family HTH domain</fullName>
    </submittedName>
</protein>
<dbReference type="SMART" id="SM00028">
    <property type="entry name" value="TPR"/>
    <property type="match status" value="4"/>
</dbReference>
<keyword evidence="1" id="KW-0802">TPR repeat</keyword>
<dbReference type="SUPFAM" id="SSF52540">
    <property type="entry name" value="P-loop containing nucleoside triphosphate hydrolases"/>
    <property type="match status" value="1"/>
</dbReference>
<dbReference type="CDD" id="cd00093">
    <property type="entry name" value="HTH_XRE"/>
    <property type="match status" value="1"/>
</dbReference>
<dbReference type="PROSITE" id="PS50005">
    <property type="entry name" value="TPR"/>
    <property type="match status" value="1"/>
</dbReference>
<dbReference type="Pfam" id="PF13424">
    <property type="entry name" value="TPR_12"/>
    <property type="match status" value="1"/>
</dbReference>
<feature type="domain" description="HTH cro/C1-type" evidence="3">
    <location>
        <begin position="57"/>
        <end position="112"/>
    </location>
</feature>
<dbReference type="PANTHER" id="PTHR47691">
    <property type="entry name" value="REGULATOR-RELATED"/>
    <property type="match status" value="1"/>
</dbReference>
<evidence type="ECO:0000313" key="5">
    <source>
        <dbReference type="Proteomes" id="UP000549971"/>
    </source>
</evidence>
<dbReference type="AlphaFoldDB" id="A0A7W9J3H5"/>
<dbReference type="InterPro" id="IPR011990">
    <property type="entry name" value="TPR-like_helical_dom_sf"/>
</dbReference>
<dbReference type="InterPro" id="IPR001387">
    <property type="entry name" value="Cro/C1-type_HTH"/>
</dbReference>